<sequence length="850" mass="99911">MSIIKGNTVFIVIVYIVISNLNFKAFGQNDTIWYDKTWKTSIKDDAAFYRPPVSKKGELYLIRDYYIDGSLQMEGTSSNPTNDFWEGVVTWYDTNGKVIQSFTYENNRLEGDFITYYKDKKLTAQYKDGRFVSGEANFNNGTSQTYLVQRDSILKEVVYDKDLNGARYEYFKKNTGTYLEIHETKFYDNDGKYIGTSTREKETGIYKGVYVTYYRSPLRVKQVRDYKYKNGRVVATYYQNGVLRNRFVELPKQKIEYFDLEGNLLHSVALEDPNKSWSFINGTHVQFYSNTIPEEMHLIEYIEEFNEEGDVVYMERFYKNKKTKSKILFENKYKKEEINYDKEGNQASKLTYKDYKPYQGTLVETGRAVIYNQGTLMKETTFYPDTNIPFSVFQNSKATFYDQKGLELGQVTSNSDEYLSEEDGTRYRINYKGKINYISKYSKGNKISEKTYRYFPEDTNKVGIVEQFYEGYKTLKQVTFYHDTPKKRSVLFYKKGSKAKEIFYDRSDNEIATYDHQLKQGILYKYFSNTDVVEEYKEMDNGTLVKSKKYKKRYMSNTSKEYEYVLIEDIDINTKAVFYKESGEVIAELLFKDKKPYEGVAYNHTNNSYLTFKNAKKNGVYKRMNYSNKLIEEGYYINDKREGAFVNYDYNGNKQTVKNYTNDMLEGETIYYDTQGNLISKLIYKKDLPYQGKEVHRGEEVWYENGAIVKKEKTSKNQVVVTDYISENNQDVVVYNANRESKKYSYSLKDYKLEGNVIRYDTNGSILHTAIFDNGVMKSGEILIKENSYNLRVYSKIFIKLNQDTLSIKCFDKESNIMLEVTEKANDYNEFPNAVKLGLNMNYLGPTILF</sequence>
<protein>
    <submittedName>
        <fullName evidence="1">Antitoxin component YwqK of the YwqJK toxin-antitoxin module</fullName>
    </submittedName>
</protein>
<dbReference type="EMBL" id="FOAB01000001">
    <property type="protein sequence ID" value="SEK38447.1"/>
    <property type="molecule type" value="Genomic_DNA"/>
</dbReference>
<dbReference type="Proteomes" id="UP000198521">
    <property type="component" value="Unassembled WGS sequence"/>
</dbReference>
<organism evidence="1 2">
    <name type="scientific">Aquimarina amphilecti</name>
    <dbReference type="NCBI Taxonomy" id="1038014"/>
    <lineage>
        <taxon>Bacteria</taxon>
        <taxon>Pseudomonadati</taxon>
        <taxon>Bacteroidota</taxon>
        <taxon>Flavobacteriia</taxon>
        <taxon>Flavobacteriales</taxon>
        <taxon>Flavobacteriaceae</taxon>
        <taxon>Aquimarina</taxon>
    </lineage>
</organism>
<name>A0A1H7GLM8_AQUAM</name>
<evidence type="ECO:0000313" key="2">
    <source>
        <dbReference type="Proteomes" id="UP000198521"/>
    </source>
</evidence>
<dbReference type="Gene3D" id="3.90.930.1">
    <property type="match status" value="1"/>
</dbReference>
<dbReference type="OrthoDB" id="830908at2"/>
<dbReference type="Gene3D" id="2.20.110.10">
    <property type="entry name" value="Histone H3 K4-specific methyltransferase SET7/9 N-terminal domain"/>
    <property type="match status" value="1"/>
</dbReference>
<accession>A0A1H7GLM8</accession>
<dbReference type="AlphaFoldDB" id="A0A1H7GLM8"/>
<reference evidence="2" key="1">
    <citation type="submission" date="2016-10" db="EMBL/GenBank/DDBJ databases">
        <authorList>
            <person name="Varghese N."/>
            <person name="Submissions S."/>
        </authorList>
    </citation>
    <scope>NUCLEOTIDE SEQUENCE [LARGE SCALE GENOMIC DNA]</scope>
    <source>
        <strain evidence="2">DSM 25232 / NCIMB 14723 / 92V</strain>
    </source>
</reference>
<gene>
    <name evidence="1" type="ORF">SAMN04487910_0400</name>
</gene>
<dbReference type="SUPFAM" id="SSF82185">
    <property type="entry name" value="Histone H3 K4-specific methyltransferase SET7/9 N-terminal domain"/>
    <property type="match status" value="2"/>
</dbReference>
<evidence type="ECO:0000313" key="1">
    <source>
        <dbReference type="EMBL" id="SEK38447.1"/>
    </source>
</evidence>
<keyword evidence="2" id="KW-1185">Reference proteome</keyword>
<proteinExistence type="predicted"/>
<dbReference type="RefSeq" id="WP_091404807.1">
    <property type="nucleotide sequence ID" value="NZ_FOAB01000001.1"/>
</dbReference>